<dbReference type="GO" id="GO:0016787">
    <property type="term" value="F:hydrolase activity"/>
    <property type="evidence" value="ECO:0007669"/>
    <property type="project" value="UniProtKB-KW"/>
</dbReference>
<dbReference type="InterPro" id="IPR050228">
    <property type="entry name" value="Carboxylesterase_BioH"/>
</dbReference>
<comment type="caution">
    <text evidence="2">The sequence shown here is derived from an EMBL/GenBank/DDBJ whole genome shotgun (WGS) entry which is preliminary data.</text>
</comment>
<dbReference type="InterPro" id="IPR029058">
    <property type="entry name" value="AB_hydrolase_fold"/>
</dbReference>
<keyword evidence="2" id="KW-0378">Hydrolase</keyword>
<dbReference type="SUPFAM" id="SSF53474">
    <property type="entry name" value="alpha/beta-Hydrolases"/>
    <property type="match status" value="1"/>
</dbReference>
<evidence type="ECO:0000313" key="2">
    <source>
        <dbReference type="EMBL" id="MFD1673996.1"/>
    </source>
</evidence>
<evidence type="ECO:0000313" key="3">
    <source>
        <dbReference type="Proteomes" id="UP001597079"/>
    </source>
</evidence>
<sequence length="260" mass="29158">MEKLVSFQGPDFTLFGVEHKADNAAGYILSCCGLNGDRTDIHRIGVQFARCAARKGFSALRFDYRGHGVSDEAFQRTSLVTKIQDIECVLGHLDPELPLYVIGFSDGVHVAGYLAERYPNRVRGVVLWSPLYTSLHSARQAKVKIAKDKLYKELASPMLGLWFGMPYLKSLKIPMSIPTVPQPLLIVYGASDPQVFPTVQGLMDKNAHAEQVEIPDANHVYSDVRWKDQVFATTMDFLQKHSSHSSKEDVELYRRQGEIS</sequence>
<organism evidence="2 3">
    <name type="scientific">Alicyclobacillus fodiniaquatilis</name>
    <dbReference type="NCBI Taxonomy" id="1661150"/>
    <lineage>
        <taxon>Bacteria</taxon>
        <taxon>Bacillati</taxon>
        <taxon>Bacillota</taxon>
        <taxon>Bacilli</taxon>
        <taxon>Bacillales</taxon>
        <taxon>Alicyclobacillaceae</taxon>
        <taxon>Alicyclobacillus</taxon>
    </lineage>
</organism>
<dbReference type="RefSeq" id="WP_377941653.1">
    <property type="nucleotide sequence ID" value="NZ_JBHUCX010000014.1"/>
</dbReference>
<proteinExistence type="predicted"/>
<dbReference type="EMBL" id="JBHUCX010000014">
    <property type="protein sequence ID" value="MFD1673996.1"/>
    <property type="molecule type" value="Genomic_DNA"/>
</dbReference>
<gene>
    <name evidence="2" type="ORF">ACFSB2_04635</name>
</gene>
<keyword evidence="3" id="KW-1185">Reference proteome</keyword>
<dbReference type="PANTHER" id="PTHR43194:SF2">
    <property type="entry name" value="PEROXISOMAL MEMBRANE PROTEIN LPX1"/>
    <property type="match status" value="1"/>
</dbReference>
<dbReference type="Gene3D" id="3.40.50.1820">
    <property type="entry name" value="alpha/beta hydrolase"/>
    <property type="match status" value="1"/>
</dbReference>
<dbReference type="Proteomes" id="UP001597079">
    <property type="component" value="Unassembled WGS sequence"/>
</dbReference>
<protein>
    <submittedName>
        <fullName evidence="2">Alpha/beta hydrolase</fullName>
    </submittedName>
</protein>
<dbReference type="Pfam" id="PF12146">
    <property type="entry name" value="Hydrolase_4"/>
    <property type="match status" value="1"/>
</dbReference>
<accession>A0ABW4JCC5</accession>
<dbReference type="InterPro" id="IPR022742">
    <property type="entry name" value="Hydrolase_4"/>
</dbReference>
<reference evidence="3" key="1">
    <citation type="journal article" date="2019" name="Int. J. Syst. Evol. Microbiol.">
        <title>The Global Catalogue of Microorganisms (GCM) 10K type strain sequencing project: providing services to taxonomists for standard genome sequencing and annotation.</title>
        <authorList>
            <consortium name="The Broad Institute Genomics Platform"/>
            <consortium name="The Broad Institute Genome Sequencing Center for Infectious Disease"/>
            <person name="Wu L."/>
            <person name="Ma J."/>
        </authorList>
    </citation>
    <scope>NUCLEOTIDE SEQUENCE [LARGE SCALE GENOMIC DNA]</scope>
    <source>
        <strain evidence="3">CGMCC 1.12286</strain>
    </source>
</reference>
<name>A0ABW4JCC5_9BACL</name>
<evidence type="ECO:0000259" key="1">
    <source>
        <dbReference type="Pfam" id="PF12146"/>
    </source>
</evidence>
<feature type="domain" description="Serine aminopeptidase S33" evidence="1">
    <location>
        <begin position="48"/>
        <end position="142"/>
    </location>
</feature>
<dbReference type="PANTHER" id="PTHR43194">
    <property type="entry name" value="HYDROLASE ALPHA/BETA FOLD FAMILY"/>
    <property type="match status" value="1"/>
</dbReference>